<dbReference type="InterPro" id="IPR051122">
    <property type="entry name" value="SDR_DHRS6-like"/>
</dbReference>
<evidence type="ECO:0000256" key="2">
    <source>
        <dbReference type="ARBA" id="ARBA00023002"/>
    </source>
</evidence>
<evidence type="ECO:0000259" key="3">
    <source>
        <dbReference type="SMART" id="SM00822"/>
    </source>
</evidence>
<evidence type="ECO:0000313" key="5">
    <source>
        <dbReference type="Proteomes" id="UP001629744"/>
    </source>
</evidence>
<comment type="caution">
    <text evidence="4">The sequence shown here is derived from an EMBL/GenBank/DDBJ whole genome shotgun (WGS) entry which is preliminary data.</text>
</comment>
<proteinExistence type="inferred from homology"/>
<gene>
    <name evidence="4" type="ORF">ABEU19_004332</name>
</gene>
<dbReference type="Proteomes" id="UP001629744">
    <property type="component" value="Unassembled WGS sequence"/>
</dbReference>
<keyword evidence="2" id="KW-0560">Oxidoreductase</keyword>
<reference evidence="4 5" key="1">
    <citation type="submission" date="2023-11" db="EMBL/GenBank/DDBJ databases">
        <authorList>
            <person name="Val-Calvo J."/>
            <person name="Scortti M."/>
            <person name="Vazquez-Boland J."/>
        </authorList>
    </citation>
    <scope>NUCLEOTIDE SEQUENCE [LARGE SCALE GENOMIC DNA]</scope>
    <source>
        <strain evidence="4 5">DSM 46662</strain>
    </source>
</reference>
<evidence type="ECO:0000256" key="1">
    <source>
        <dbReference type="ARBA" id="ARBA00006484"/>
    </source>
</evidence>
<feature type="domain" description="Ketoreductase" evidence="3">
    <location>
        <begin position="19"/>
        <end position="192"/>
    </location>
</feature>
<organism evidence="4 5">
    <name type="scientific">Prescottella soli</name>
    <dbReference type="NCBI Taxonomy" id="1543852"/>
    <lineage>
        <taxon>Bacteria</taxon>
        <taxon>Bacillati</taxon>
        <taxon>Actinomycetota</taxon>
        <taxon>Actinomycetes</taxon>
        <taxon>Mycobacteriales</taxon>
        <taxon>Nocardiaceae</taxon>
        <taxon>Prescottella</taxon>
    </lineage>
</organism>
<dbReference type="SUPFAM" id="SSF51735">
    <property type="entry name" value="NAD(P)-binding Rossmann-fold domains"/>
    <property type="match status" value="1"/>
</dbReference>
<dbReference type="EMBL" id="JBDLNU010000005">
    <property type="protein sequence ID" value="MFM1730793.1"/>
    <property type="molecule type" value="Genomic_DNA"/>
</dbReference>
<dbReference type="RefSeq" id="WP_348603757.1">
    <property type="nucleotide sequence ID" value="NZ_CP157276.1"/>
</dbReference>
<dbReference type="InterPro" id="IPR002347">
    <property type="entry name" value="SDR_fam"/>
</dbReference>
<dbReference type="Pfam" id="PF13561">
    <property type="entry name" value="adh_short_C2"/>
    <property type="match status" value="1"/>
</dbReference>
<dbReference type="PANTHER" id="PTHR43477">
    <property type="entry name" value="DIHYDROANTICAPSIN 7-DEHYDROGENASE"/>
    <property type="match status" value="1"/>
</dbReference>
<dbReference type="PRINTS" id="PR00081">
    <property type="entry name" value="GDHRDH"/>
</dbReference>
<dbReference type="CDD" id="cd05233">
    <property type="entry name" value="SDR_c"/>
    <property type="match status" value="1"/>
</dbReference>
<accession>A0ABW9G1L5</accession>
<keyword evidence="5" id="KW-1185">Reference proteome</keyword>
<dbReference type="SMART" id="SM00822">
    <property type="entry name" value="PKS_KR"/>
    <property type="match status" value="1"/>
</dbReference>
<sequence>MSGATTSASIRREPDLSGQTVVVIGGSAGIGLETARRARAEGADVVLTGRSNDRLARAASELGARQTATFDANDTTALERFFQDLPDPIDHVMVTAGGPRYGPMLEMDAAEVREAISGHVVLDLEVARNAAGKMRPGGTLIFMGGTGGRRVGHGLGIVSAATAALPPFTAALALELAPVRANLIAAGFVDTPLSASLLGDRLEERRNELRAKLPIGRVVGPADVAALAVHIMTNTALTGGTFDIDGGQQFVF</sequence>
<dbReference type="PANTHER" id="PTHR43477:SF1">
    <property type="entry name" value="DIHYDROANTICAPSIN 7-DEHYDROGENASE"/>
    <property type="match status" value="1"/>
</dbReference>
<evidence type="ECO:0000313" key="4">
    <source>
        <dbReference type="EMBL" id="MFM1730793.1"/>
    </source>
</evidence>
<name>A0ABW9G1L5_9NOCA</name>
<protein>
    <submittedName>
        <fullName evidence="4">SDR family oxidoreductase</fullName>
    </submittedName>
</protein>
<dbReference type="Gene3D" id="3.40.50.720">
    <property type="entry name" value="NAD(P)-binding Rossmann-like Domain"/>
    <property type="match status" value="1"/>
</dbReference>
<dbReference type="InterPro" id="IPR057326">
    <property type="entry name" value="KR_dom"/>
</dbReference>
<comment type="similarity">
    <text evidence="1">Belongs to the short-chain dehydrogenases/reductases (SDR) family.</text>
</comment>
<dbReference type="InterPro" id="IPR036291">
    <property type="entry name" value="NAD(P)-bd_dom_sf"/>
</dbReference>